<feature type="domain" description="JmjC" evidence="2">
    <location>
        <begin position="223"/>
        <end position="527"/>
    </location>
</feature>
<feature type="region of interest" description="Disordered" evidence="1">
    <location>
        <begin position="265"/>
        <end position="300"/>
    </location>
</feature>
<dbReference type="InterPro" id="IPR041667">
    <property type="entry name" value="Cupin_8"/>
</dbReference>
<dbReference type="PANTHER" id="PTHR12461:SF100">
    <property type="entry name" value="JMJC DOMAIN-CONTAINING PROTEIN 4"/>
    <property type="match status" value="1"/>
</dbReference>
<feature type="compositionally biased region" description="Acidic residues" evidence="1">
    <location>
        <begin position="192"/>
        <end position="214"/>
    </location>
</feature>
<name>A0A8X7T9H2_CANPA</name>
<feature type="compositionally biased region" description="Acidic residues" evidence="1">
    <location>
        <begin position="137"/>
        <end position="172"/>
    </location>
</feature>
<feature type="compositionally biased region" description="Polar residues" evidence="1">
    <location>
        <begin position="273"/>
        <end position="284"/>
    </location>
</feature>
<protein>
    <submittedName>
        <fullName evidence="3">Cupin-like domain family protein</fullName>
    </submittedName>
</protein>
<dbReference type="PROSITE" id="PS51184">
    <property type="entry name" value="JMJC"/>
    <property type="match status" value="1"/>
</dbReference>
<dbReference type="PANTHER" id="PTHR12461">
    <property type="entry name" value="HYPOXIA-INDUCIBLE FACTOR 1 ALPHA INHIBITOR-RELATED"/>
    <property type="match status" value="1"/>
</dbReference>
<evidence type="ECO:0000259" key="2">
    <source>
        <dbReference type="PROSITE" id="PS51184"/>
    </source>
</evidence>
<evidence type="ECO:0000256" key="1">
    <source>
        <dbReference type="SAM" id="MobiDB-lite"/>
    </source>
</evidence>
<feature type="region of interest" description="Disordered" evidence="1">
    <location>
        <begin position="133"/>
        <end position="172"/>
    </location>
</feature>
<dbReference type="Gene3D" id="2.60.120.650">
    <property type="entry name" value="Cupin"/>
    <property type="match status" value="1"/>
</dbReference>
<evidence type="ECO:0000313" key="3">
    <source>
        <dbReference type="EMBL" id="KAF6044327.1"/>
    </source>
</evidence>
<reference evidence="3" key="1">
    <citation type="submission" date="2020-03" db="EMBL/GenBank/DDBJ databases">
        <title>FDA dAtabase for Regulatory Grade micrObial Sequences (FDA-ARGOS): Supporting development and validation of Infectious Disease Dx tests.</title>
        <authorList>
            <person name="Campos J."/>
            <person name="Goldberg B."/>
            <person name="Tallon L."/>
            <person name="Sadzewicz L."/>
            <person name="Vavikolanu K."/>
            <person name="Mehta A."/>
            <person name="Aluvathingal J."/>
            <person name="Nadendla S."/>
            <person name="Nandy P."/>
            <person name="Geyer C."/>
            <person name="Yan Y."/>
            <person name="Sichtig H."/>
        </authorList>
    </citation>
    <scope>NUCLEOTIDE SEQUENCE [LARGE SCALE GENOMIC DNA]</scope>
    <source>
        <strain evidence="3">FDAARGOS_652</strain>
    </source>
</reference>
<dbReference type="EMBL" id="JABWAB010000011">
    <property type="protein sequence ID" value="KAF6044327.1"/>
    <property type="molecule type" value="Genomic_DNA"/>
</dbReference>
<evidence type="ECO:0000313" key="4">
    <source>
        <dbReference type="Proteomes" id="UP000590412"/>
    </source>
</evidence>
<gene>
    <name evidence="3" type="ORF">FOB60_005420</name>
</gene>
<organism evidence="3 4">
    <name type="scientific">Candida parapsilosis</name>
    <name type="common">Yeast</name>
    <dbReference type="NCBI Taxonomy" id="5480"/>
    <lineage>
        <taxon>Eukaryota</taxon>
        <taxon>Fungi</taxon>
        <taxon>Dikarya</taxon>
        <taxon>Ascomycota</taxon>
        <taxon>Saccharomycotina</taxon>
        <taxon>Pichiomycetes</taxon>
        <taxon>Debaryomycetaceae</taxon>
        <taxon>Candida/Lodderomyces clade</taxon>
        <taxon>Candida</taxon>
    </lineage>
</organism>
<feature type="region of interest" description="Disordered" evidence="1">
    <location>
        <begin position="400"/>
        <end position="427"/>
    </location>
</feature>
<dbReference type="SUPFAM" id="SSF51197">
    <property type="entry name" value="Clavaminate synthase-like"/>
    <property type="match status" value="1"/>
</dbReference>
<comment type="caution">
    <text evidence="3">The sequence shown here is derived from an EMBL/GenBank/DDBJ whole genome shotgun (WGS) entry which is preliminary data.</text>
</comment>
<dbReference type="OrthoDB" id="415358at2759"/>
<feature type="compositionally biased region" description="Basic and acidic residues" evidence="1">
    <location>
        <begin position="400"/>
        <end position="422"/>
    </location>
</feature>
<dbReference type="InterPro" id="IPR003347">
    <property type="entry name" value="JmjC_dom"/>
</dbReference>
<feature type="region of interest" description="Disordered" evidence="1">
    <location>
        <begin position="186"/>
        <end position="216"/>
    </location>
</feature>
<dbReference type="AlphaFoldDB" id="A0A8X7T9H2"/>
<accession>A0A8X7T9H2</accession>
<sequence>MSSSSTHKKQKIAQNQYSGYIIPSSTIEIATIDLSKTSITPKEFFSHYISQRKPVKLINCSNSSDEDDYNFIDVVKFQLKYLESTLNYNIEPLQVEELFKGGFGSGQKRIDMKLSDLIHEFEKGDRELYLTTQYDREGEEDECAEVDYDDAADNDEDASREEDPNEEEEEEGAAILDQISNASSIDMNDLHDDFDDFDDSTNKEEEEEEVDPEYDAYQRVKTLYQPPLTNLAKATTTTLPTNPPLIPNLIPQQINIWMGKTSNISTNSKTSTMNATSTDSTDQPIETLDRSIPNNGTSSGLHHDHADNLYILVQGRKRFTIFSPADALKLFTVGKIHRVFSNGVIDYKTDCNFPNWRSIRDDGAMIEDVLNWQMSQTEDEKEIERLSELLDIHEMKRKSIAKEKSATEKSATEKSGAEDQSRDPPSFSQIPPCLLHIDEVEDVKQQARLIEFANTHFPGFLELNKMSVWLDPGDMLYLPASWFHEVSSFGVGVDDDDAGAAARVHIALNYWFVPPNNDDFKHCYKDSYWEQDWQETKKAIEVFQQSDKQKKKE</sequence>
<dbReference type="Proteomes" id="UP000590412">
    <property type="component" value="Unassembled WGS sequence"/>
</dbReference>
<proteinExistence type="predicted"/>
<dbReference type="Pfam" id="PF13621">
    <property type="entry name" value="Cupin_8"/>
    <property type="match status" value="1"/>
</dbReference>